<feature type="compositionally biased region" description="Basic and acidic residues" evidence="1">
    <location>
        <begin position="182"/>
        <end position="200"/>
    </location>
</feature>
<evidence type="ECO:0000313" key="2">
    <source>
        <dbReference type="EMBL" id="MQM02610.1"/>
    </source>
</evidence>
<protein>
    <submittedName>
        <fullName evidence="2">Uncharacterized protein</fullName>
    </submittedName>
</protein>
<organism evidence="2 3">
    <name type="scientific">Colocasia esculenta</name>
    <name type="common">Wild taro</name>
    <name type="synonym">Arum esculentum</name>
    <dbReference type="NCBI Taxonomy" id="4460"/>
    <lineage>
        <taxon>Eukaryota</taxon>
        <taxon>Viridiplantae</taxon>
        <taxon>Streptophyta</taxon>
        <taxon>Embryophyta</taxon>
        <taxon>Tracheophyta</taxon>
        <taxon>Spermatophyta</taxon>
        <taxon>Magnoliopsida</taxon>
        <taxon>Liliopsida</taxon>
        <taxon>Araceae</taxon>
        <taxon>Aroideae</taxon>
        <taxon>Colocasieae</taxon>
        <taxon>Colocasia</taxon>
    </lineage>
</organism>
<sequence>MVDDDGKDLERVALIDVFSEDDVLVSYPAGSSPLDEFVVPLYHCSLVKLCCAGSFGDVPRALILLLIGRFSRWKLLVTSENRRKKSSPRATRAASRLPVEPSRRPPSSRSVQPKTREEVLLASSHVGKSHFLNVKEKLISGDLNNATPRVTTSIKVSNSSVKPHASASCNSNSRSGGTSSDRMGKARPEDLRKKTSRKVDPPSSMSVNVCPVRDSKGNCGVRNAKSTMRLFSSISPSSSVDSLASASSSSSTSTVKNPTNSPTTLEPSSYGTLHDSGRVPKGELVNSGSSGIYLWSNLSTVDAARYHISGSEAKEFKPSGLRLPSPKIGYFDAVTEVSMTPKTSLKDDAGRLNKGLVVGTKEEESGGIVFIAYSSSDLKPTVEPFGSDVGQYC</sequence>
<feature type="compositionally biased region" description="Low complexity" evidence="1">
    <location>
        <begin position="235"/>
        <end position="264"/>
    </location>
</feature>
<proteinExistence type="predicted"/>
<feature type="compositionally biased region" description="Polar residues" evidence="1">
    <location>
        <begin position="154"/>
        <end position="181"/>
    </location>
</feature>
<dbReference type="EMBL" id="NMUH01002884">
    <property type="protein sequence ID" value="MQM02610.1"/>
    <property type="molecule type" value="Genomic_DNA"/>
</dbReference>
<feature type="region of interest" description="Disordered" evidence="1">
    <location>
        <begin position="154"/>
        <end position="221"/>
    </location>
</feature>
<feature type="compositionally biased region" description="Low complexity" evidence="1">
    <location>
        <begin position="95"/>
        <end position="110"/>
    </location>
</feature>
<evidence type="ECO:0000313" key="3">
    <source>
        <dbReference type="Proteomes" id="UP000652761"/>
    </source>
</evidence>
<dbReference type="Proteomes" id="UP000652761">
    <property type="component" value="Unassembled WGS sequence"/>
</dbReference>
<feature type="region of interest" description="Disordered" evidence="1">
    <location>
        <begin position="81"/>
        <end position="115"/>
    </location>
</feature>
<name>A0A843WIG2_COLES</name>
<feature type="region of interest" description="Disordered" evidence="1">
    <location>
        <begin position="235"/>
        <end position="282"/>
    </location>
</feature>
<evidence type="ECO:0000256" key="1">
    <source>
        <dbReference type="SAM" id="MobiDB-lite"/>
    </source>
</evidence>
<dbReference type="OrthoDB" id="1931260at2759"/>
<keyword evidence="3" id="KW-1185">Reference proteome</keyword>
<reference evidence="2" key="1">
    <citation type="submission" date="2017-07" db="EMBL/GenBank/DDBJ databases">
        <title>Taro Niue Genome Assembly and Annotation.</title>
        <authorList>
            <person name="Atibalentja N."/>
            <person name="Keating K."/>
            <person name="Fields C.J."/>
        </authorList>
    </citation>
    <scope>NUCLEOTIDE SEQUENCE</scope>
    <source>
        <strain evidence="2">Niue_2</strain>
        <tissue evidence="2">Leaf</tissue>
    </source>
</reference>
<comment type="caution">
    <text evidence="2">The sequence shown here is derived from an EMBL/GenBank/DDBJ whole genome shotgun (WGS) entry which is preliminary data.</text>
</comment>
<dbReference type="AlphaFoldDB" id="A0A843WIG2"/>
<accession>A0A843WIG2</accession>
<gene>
    <name evidence="2" type="ORF">Taro_035370</name>
</gene>